<dbReference type="Pfam" id="PF02606">
    <property type="entry name" value="LpxK"/>
    <property type="match status" value="1"/>
</dbReference>
<keyword evidence="5 13" id="KW-0444">Lipid biosynthesis</keyword>
<evidence type="ECO:0000256" key="3">
    <source>
        <dbReference type="ARBA" id="ARBA00012071"/>
    </source>
</evidence>
<dbReference type="GO" id="GO:0009029">
    <property type="term" value="F:lipid-A 4'-kinase activity"/>
    <property type="evidence" value="ECO:0007669"/>
    <property type="project" value="UniProtKB-UniRule"/>
</dbReference>
<evidence type="ECO:0000256" key="7">
    <source>
        <dbReference type="ARBA" id="ARBA00022679"/>
    </source>
</evidence>
<dbReference type="NCBIfam" id="TIGR00682">
    <property type="entry name" value="lpxK"/>
    <property type="match status" value="1"/>
</dbReference>
<dbReference type="SUPFAM" id="SSF52540">
    <property type="entry name" value="P-loop containing nucleoside triphosphate hydrolases"/>
    <property type="match status" value="1"/>
</dbReference>
<reference evidence="14 15" key="1">
    <citation type="submission" date="2020-01" db="EMBL/GenBank/DDBJ databases">
        <title>Genomes of bacteria type strains.</title>
        <authorList>
            <person name="Chen J."/>
            <person name="Zhu S."/>
            <person name="Yang J."/>
        </authorList>
    </citation>
    <scope>NUCLEOTIDE SEQUENCE [LARGE SCALE GENOMIC DNA]</scope>
    <source>
        <strain evidence="14 15">LMG 24078</strain>
    </source>
</reference>
<name>A0A6N9TGB3_9ALTE</name>
<comment type="catalytic activity">
    <reaction evidence="13">
        <text>a lipid A disaccharide + ATP = a lipid IVA + ADP + H(+)</text>
        <dbReference type="Rhea" id="RHEA:67840"/>
        <dbReference type="ChEBI" id="CHEBI:15378"/>
        <dbReference type="ChEBI" id="CHEBI:30616"/>
        <dbReference type="ChEBI" id="CHEBI:176343"/>
        <dbReference type="ChEBI" id="CHEBI:176425"/>
        <dbReference type="ChEBI" id="CHEBI:456216"/>
        <dbReference type="EC" id="2.7.1.130"/>
    </reaction>
</comment>
<keyword evidence="11 13" id="KW-0443">Lipid metabolism</keyword>
<comment type="caution">
    <text evidence="14">The sequence shown here is derived from an EMBL/GenBank/DDBJ whole genome shotgun (WGS) entry which is preliminary data.</text>
</comment>
<dbReference type="GO" id="GO:0005524">
    <property type="term" value="F:ATP binding"/>
    <property type="evidence" value="ECO:0007669"/>
    <property type="project" value="UniProtKB-UniRule"/>
</dbReference>
<comment type="similarity">
    <text evidence="13">Belongs to the LpxK family.</text>
</comment>
<keyword evidence="6 13" id="KW-0441">Lipid A biosynthesis</keyword>
<dbReference type="InterPro" id="IPR027417">
    <property type="entry name" value="P-loop_NTPase"/>
</dbReference>
<evidence type="ECO:0000313" key="14">
    <source>
        <dbReference type="EMBL" id="NDW15502.1"/>
    </source>
</evidence>
<evidence type="ECO:0000313" key="15">
    <source>
        <dbReference type="Proteomes" id="UP000471381"/>
    </source>
</evidence>
<evidence type="ECO:0000256" key="4">
    <source>
        <dbReference type="ARBA" id="ARBA00016436"/>
    </source>
</evidence>
<keyword evidence="8 13" id="KW-0547">Nucleotide-binding</keyword>
<keyword evidence="10 13" id="KW-0067">ATP-binding</keyword>
<evidence type="ECO:0000256" key="13">
    <source>
        <dbReference type="HAMAP-Rule" id="MF_00409"/>
    </source>
</evidence>
<dbReference type="PANTHER" id="PTHR42724:SF1">
    <property type="entry name" value="TETRAACYLDISACCHARIDE 4'-KINASE, MITOCHONDRIAL-RELATED"/>
    <property type="match status" value="1"/>
</dbReference>
<dbReference type="GO" id="GO:0009245">
    <property type="term" value="P:lipid A biosynthetic process"/>
    <property type="evidence" value="ECO:0007669"/>
    <property type="project" value="UniProtKB-UniRule"/>
</dbReference>
<organism evidence="14 15">
    <name type="scientific">Alteromonas genovensis</name>
    <dbReference type="NCBI Taxonomy" id="471225"/>
    <lineage>
        <taxon>Bacteria</taxon>
        <taxon>Pseudomonadati</taxon>
        <taxon>Pseudomonadota</taxon>
        <taxon>Gammaproteobacteria</taxon>
        <taxon>Alteromonadales</taxon>
        <taxon>Alteromonadaceae</taxon>
        <taxon>Alteromonas/Salinimonas group</taxon>
        <taxon>Alteromonas</taxon>
    </lineage>
</organism>
<keyword evidence="15" id="KW-1185">Reference proteome</keyword>
<dbReference type="EMBL" id="JAAAWO010000005">
    <property type="protein sequence ID" value="NDW15502.1"/>
    <property type="molecule type" value="Genomic_DNA"/>
</dbReference>
<evidence type="ECO:0000256" key="10">
    <source>
        <dbReference type="ARBA" id="ARBA00022840"/>
    </source>
</evidence>
<dbReference type="GO" id="GO:0005886">
    <property type="term" value="C:plasma membrane"/>
    <property type="evidence" value="ECO:0007669"/>
    <property type="project" value="TreeGrafter"/>
</dbReference>
<dbReference type="GO" id="GO:0009244">
    <property type="term" value="P:lipopolysaccharide core region biosynthetic process"/>
    <property type="evidence" value="ECO:0007669"/>
    <property type="project" value="TreeGrafter"/>
</dbReference>
<dbReference type="Proteomes" id="UP000471381">
    <property type="component" value="Unassembled WGS sequence"/>
</dbReference>
<dbReference type="EC" id="2.7.1.130" evidence="3 13"/>
<evidence type="ECO:0000256" key="1">
    <source>
        <dbReference type="ARBA" id="ARBA00002274"/>
    </source>
</evidence>
<evidence type="ECO:0000256" key="6">
    <source>
        <dbReference type="ARBA" id="ARBA00022556"/>
    </source>
</evidence>
<dbReference type="RefSeq" id="WP_163106226.1">
    <property type="nucleotide sequence ID" value="NZ_JAAAWO010000005.1"/>
</dbReference>
<evidence type="ECO:0000256" key="2">
    <source>
        <dbReference type="ARBA" id="ARBA00004870"/>
    </source>
</evidence>
<dbReference type="UniPathway" id="UPA00359">
    <property type="reaction ID" value="UER00482"/>
</dbReference>
<keyword evidence="9 13" id="KW-0418">Kinase</keyword>
<feature type="binding site" evidence="13">
    <location>
        <begin position="57"/>
        <end position="64"/>
    </location>
    <ligand>
        <name>ATP</name>
        <dbReference type="ChEBI" id="CHEBI:30616"/>
    </ligand>
</feature>
<dbReference type="HAMAP" id="MF_00409">
    <property type="entry name" value="LpxK"/>
    <property type="match status" value="1"/>
</dbReference>
<comment type="function">
    <text evidence="1 13">Transfers the gamma-phosphate of ATP to the 4'-position of a tetraacyldisaccharide 1-phosphate intermediate (termed DS-1-P) to form tetraacyldisaccharide 1,4'-bis-phosphate (lipid IVA).</text>
</comment>
<comment type="pathway">
    <text evidence="2 13">Glycolipid biosynthesis; lipid IV(A) biosynthesis; lipid IV(A) from (3R)-3-hydroxytetradecanoyl-[acyl-carrier-protein] and UDP-N-acetyl-alpha-D-glucosamine: step 6/6.</text>
</comment>
<evidence type="ECO:0000256" key="11">
    <source>
        <dbReference type="ARBA" id="ARBA00023098"/>
    </source>
</evidence>
<dbReference type="InterPro" id="IPR003758">
    <property type="entry name" value="LpxK"/>
</dbReference>
<proteinExistence type="inferred from homology"/>
<dbReference type="AlphaFoldDB" id="A0A6N9TGB3"/>
<evidence type="ECO:0000256" key="8">
    <source>
        <dbReference type="ARBA" id="ARBA00022741"/>
    </source>
</evidence>
<sequence>MSNLVKKWYGGHPLVWLLAPLTLLFYCVSAGRRLLFKLGVKKAIKVNAPVIVVGNISVGGNGKTPVVLALAEHYTRRGIKVGILSRGYGGNSSFYPRSVDENDNAEEVGDEPRLLASRSGCTVVIDPVRARGASYLVEELDCQLIICDDGLQHYALHRDVELVVMDDREVGSGFLLPMGPLREGTWRLANVDAIIHNSDVIPQFRHGVSPQFSMLLQPGQLTNIQDKKQQASVASFREKPVSALAGIGSPQRFFNQLKAMGLNLVASLPFPDHYHFTRDDIPNGTVIMTEKDAVKVASYAHDDCWFLPVSARISDAFFNNIDNKLATTGLVIESEKEKEDGV</sequence>
<gene>
    <name evidence="13" type="primary">lpxK</name>
    <name evidence="14" type="ORF">GTQ48_08210</name>
</gene>
<dbReference type="PANTHER" id="PTHR42724">
    <property type="entry name" value="TETRAACYLDISACCHARIDE 4'-KINASE"/>
    <property type="match status" value="1"/>
</dbReference>
<keyword evidence="7 13" id="KW-0808">Transferase</keyword>
<evidence type="ECO:0000256" key="5">
    <source>
        <dbReference type="ARBA" id="ARBA00022516"/>
    </source>
</evidence>
<accession>A0A6N9TGB3</accession>
<protein>
    <recommendedName>
        <fullName evidence="4 13">Tetraacyldisaccharide 4'-kinase</fullName>
        <ecNumber evidence="3 13">2.7.1.130</ecNumber>
    </recommendedName>
    <alternativeName>
        <fullName evidence="12 13">Lipid A 4'-kinase</fullName>
    </alternativeName>
</protein>
<evidence type="ECO:0000256" key="9">
    <source>
        <dbReference type="ARBA" id="ARBA00022777"/>
    </source>
</evidence>
<evidence type="ECO:0000256" key="12">
    <source>
        <dbReference type="ARBA" id="ARBA00029757"/>
    </source>
</evidence>